<dbReference type="PANTHER" id="PTHR11069:SF23">
    <property type="entry name" value="LYSOSOMAL ACID GLUCOSYLCERAMIDASE"/>
    <property type="match status" value="1"/>
</dbReference>
<dbReference type="EC" id="3.2.1.136" evidence="5"/>
<reference evidence="5 6" key="1">
    <citation type="submission" date="2015-12" db="EMBL/GenBank/DDBJ databases">
        <title>Genome sequence of Mucilaginibacter gotjawali.</title>
        <authorList>
            <person name="Lee J.S."/>
            <person name="Lee K.C."/>
            <person name="Kim K.K."/>
            <person name="Lee B.W."/>
        </authorList>
    </citation>
    <scope>NUCLEOTIDE SEQUENCE [LARGE SCALE GENOMIC DNA]</scope>
    <source>
        <strain evidence="5 6">SA3-7</strain>
    </source>
</reference>
<keyword evidence="2" id="KW-0732">Signal</keyword>
<proteinExistence type="inferred from homology"/>
<dbReference type="Gene3D" id="2.60.40.1180">
    <property type="entry name" value="Golgi alpha-mannosidase II"/>
    <property type="match status" value="1"/>
</dbReference>
<dbReference type="PANTHER" id="PTHR11069">
    <property type="entry name" value="GLUCOSYLCERAMIDASE"/>
    <property type="match status" value="1"/>
</dbReference>
<sequence>MKKGSTQIIFTFVLVFNLLAGISCTKKAVGGGIQPVPVIPPVVTLKSDVAMWLTTPSQSALLQKQNVGLIFKSSSNSNTNINVDTTKTYQGIDGFGFCLTGGSATLIHSLAAAQQDALLKELFLTDTTHIGISYLRISIGASDMSAADFTYDDMALGQTDVSLANFSIAAELTDLVPVLKKIIALNPSIKIMATPWTAPVWMKSNTTGNNGFTGGNLNTAYYDAYAAYLVKYIQAMQAQGITIDAISPQNEPLNPNNNPAMVMQPLEEANFVKNSLGPQLKTAGLSTKILVYDHNTDRTDYPLTILADAAANPYVDGSAFHLYAGNISALTPVHNAYPNKNIYFTEQYTSTSGTFSGDLAWHITNLIIGATKNWSRNVLEWNLATDGGFGPHTNGGCTTCQGALTINAPSVTRNVSYYIIAHASKFVRPGAVRIASDEVNSLPNVAFKNADGSKVLIVLNSANAAQTFNIQFNGKMVTTTLPGGAVATYVW</sequence>
<comment type="similarity">
    <text evidence="1 4">Belongs to the glycosyl hydrolase 30 family.</text>
</comment>
<evidence type="ECO:0000256" key="2">
    <source>
        <dbReference type="ARBA" id="ARBA00022729"/>
    </source>
</evidence>
<accession>A0A110B050</accession>
<keyword evidence="5" id="KW-0858">Xylan degradation</keyword>
<dbReference type="GO" id="GO:0006680">
    <property type="term" value="P:glucosylceramide catabolic process"/>
    <property type="evidence" value="ECO:0007669"/>
    <property type="project" value="TreeGrafter"/>
</dbReference>
<keyword evidence="3 4" id="KW-0378">Hydrolase</keyword>
<keyword evidence="5" id="KW-0119">Carbohydrate metabolism</keyword>
<dbReference type="Gene3D" id="3.20.20.80">
    <property type="entry name" value="Glycosidases"/>
    <property type="match status" value="1"/>
</dbReference>
<dbReference type="GO" id="GO:0033940">
    <property type="term" value="F:glucuronoarabinoxylan endo-1,4-beta-xylanase activity"/>
    <property type="evidence" value="ECO:0007669"/>
    <property type="project" value="UniProtKB-EC"/>
</dbReference>
<dbReference type="SUPFAM" id="SSF51445">
    <property type="entry name" value="(Trans)glycosidases"/>
    <property type="match status" value="1"/>
</dbReference>
<keyword evidence="4 5" id="KW-0326">Glycosidase</keyword>
<dbReference type="InterPro" id="IPR017853">
    <property type="entry name" value="GH"/>
</dbReference>
<evidence type="ECO:0000256" key="1">
    <source>
        <dbReference type="ARBA" id="ARBA00005382"/>
    </source>
</evidence>
<dbReference type="EMBL" id="AP017313">
    <property type="protein sequence ID" value="BAU52203.1"/>
    <property type="molecule type" value="Genomic_DNA"/>
</dbReference>
<dbReference type="InterPro" id="IPR001139">
    <property type="entry name" value="Glyco_hydro_30"/>
</dbReference>
<dbReference type="Pfam" id="PF17189">
    <property type="entry name" value="Glyco_hydro_30C"/>
    <property type="match status" value="1"/>
</dbReference>
<dbReference type="KEGG" id="mgot:MgSA37_00353"/>
<organism evidence="5 6">
    <name type="scientific">Mucilaginibacter gotjawali</name>
    <dbReference type="NCBI Taxonomy" id="1550579"/>
    <lineage>
        <taxon>Bacteria</taxon>
        <taxon>Pseudomonadati</taxon>
        <taxon>Bacteroidota</taxon>
        <taxon>Sphingobacteriia</taxon>
        <taxon>Sphingobacteriales</taxon>
        <taxon>Sphingobacteriaceae</taxon>
        <taxon>Mucilaginibacter</taxon>
    </lineage>
</organism>
<evidence type="ECO:0000256" key="4">
    <source>
        <dbReference type="RuleBase" id="RU361188"/>
    </source>
</evidence>
<dbReference type="InterPro" id="IPR033453">
    <property type="entry name" value="Glyco_hydro_30_TIM-barrel"/>
</dbReference>
<evidence type="ECO:0000313" key="5">
    <source>
        <dbReference type="EMBL" id="BAU52203.1"/>
    </source>
</evidence>
<dbReference type="SUPFAM" id="SSF51011">
    <property type="entry name" value="Glycosyl hydrolase domain"/>
    <property type="match status" value="1"/>
</dbReference>
<gene>
    <name evidence="5" type="primary">xynC</name>
    <name evidence="5" type="ORF">MgSA37_00353</name>
</gene>
<protein>
    <submittedName>
        <fullName evidence="5">Glucuronoxylanase XynC</fullName>
        <ecNumber evidence="5">3.2.1.136</ecNumber>
    </submittedName>
</protein>
<dbReference type="AlphaFoldDB" id="A0A110B050"/>
<dbReference type="Pfam" id="PF02055">
    <property type="entry name" value="Glyco_hydro_30"/>
    <property type="match status" value="1"/>
</dbReference>
<dbReference type="InterPro" id="IPR033452">
    <property type="entry name" value="GH30_C"/>
</dbReference>
<evidence type="ECO:0000256" key="3">
    <source>
        <dbReference type="ARBA" id="ARBA00022801"/>
    </source>
</evidence>
<name>A0A110B050_9SPHI</name>
<dbReference type="GO" id="GO:0045493">
    <property type="term" value="P:xylan catabolic process"/>
    <property type="evidence" value="ECO:0007669"/>
    <property type="project" value="UniProtKB-KW"/>
</dbReference>
<keyword evidence="6" id="KW-1185">Reference proteome</keyword>
<dbReference type="InterPro" id="IPR013780">
    <property type="entry name" value="Glyco_hydro_b"/>
</dbReference>
<dbReference type="RefSeq" id="WP_096349552.1">
    <property type="nucleotide sequence ID" value="NZ_AP017313.1"/>
</dbReference>
<dbReference type="GO" id="GO:0004348">
    <property type="term" value="F:glucosylceramidase activity"/>
    <property type="evidence" value="ECO:0007669"/>
    <property type="project" value="UniProtKB-EC"/>
</dbReference>
<keyword evidence="5" id="KW-0624">Polysaccharide degradation</keyword>
<dbReference type="Proteomes" id="UP000218263">
    <property type="component" value="Chromosome"/>
</dbReference>
<dbReference type="GO" id="GO:0016020">
    <property type="term" value="C:membrane"/>
    <property type="evidence" value="ECO:0007669"/>
    <property type="project" value="GOC"/>
</dbReference>
<dbReference type="OrthoDB" id="9806701at2"/>
<evidence type="ECO:0000313" key="6">
    <source>
        <dbReference type="Proteomes" id="UP000218263"/>
    </source>
</evidence>
<dbReference type="PROSITE" id="PS51257">
    <property type="entry name" value="PROKAR_LIPOPROTEIN"/>
    <property type="match status" value="1"/>
</dbReference>